<keyword evidence="2" id="KW-1185">Reference proteome</keyword>
<dbReference type="AlphaFoldDB" id="A0A9D4D923"/>
<sequence length="64" mass="6634">MCSPGGVIVGQQVLQSCSGRIRWSCSQCGSCGAVSPGLKGLYYALCVREKRPGLAAVQSDGDLE</sequence>
<dbReference type="Proteomes" id="UP000828390">
    <property type="component" value="Unassembled WGS sequence"/>
</dbReference>
<dbReference type="EMBL" id="JAIWYP010000011">
    <property type="protein sequence ID" value="KAH3740299.1"/>
    <property type="molecule type" value="Genomic_DNA"/>
</dbReference>
<evidence type="ECO:0000313" key="2">
    <source>
        <dbReference type="Proteomes" id="UP000828390"/>
    </source>
</evidence>
<gene>
    <name evidence="1" type="ORF">DPMN_047002</name>
</gene>
<comment type="caution">
    <text evidence="1">The sequence shown here is derived from an EMBL/GenBank/DDBJ whole genome shotgun (WGS) entry which is preliminary data.</text>
</comment>
<accession>A0A9D4D923</accession>
<reference evidence="1" key="1">
    <citation type="journal article" date="2019" name="bioRxiv">
        <title>The Genome of the Zebra Mussel, Dreissena polymorpha: A Resource for Invasive Species Research.</title>
        <authorList>
            <person name="McCartney M.A."/>
            <person name="Auch B."/>
            <person name="Kono T."/>
            <person name="Mallez S."/>
            <person name="Zhang Y."/>
            <person name="Obille A."/>
            <person name="Becker A."/>
            <person name="Abrahante J.E."/>
            <person name="Garbe J."/>
            <person name="Badalamenti J.P."/>
            <person name="Herman A."/>
            <person name="Mangelson H."/>
            <person name="Liachko I."/>
            <person name="Sullivan S."/>
            <person name="Sone E.D."/>
            <person name="Koren S."/>
            <person name="Silverstein K.A.T."/>
            <person name="Beckman K.B."/>
            <person name="Gohl D.M."/>
        </authorList>
    </citation>
    <scope>NUCLEOTIDE SEQUENCE</scope>
    <source>
        <strain evidence="1">Duluth1</strain>
        <tissue evidence="1">Whole animal</tissue>
    </source>
</reference>
<protein>
    <submittedName>
        <fullName evidence="1">Uncharacterized protein</fullName>
    </submittedName>
</protein>
<proteinExistence type="predicted"/>
<organism evidence="1 2">
    <name type="scientific">Dreissena polymorpha</name>
    <name type="common">Zebra mussel</name>
    <name type="synonym">Mytilus polymorpha</name>
    <dbReference type="NCBI Taxonomy" id="45954"/>
    <lineage>
        <taxon>Eukaryota</taxon>
        <taxon>Metazoa</taxon>
        <taxon>Spiralia</taxon>
        <taxon>Lophotrochozoa</taxon>
        <taxon>Mollusca</taxon>
        <taxon>Bivalvia</taxon>
        <taxon>Autobranchia</taxon>
        <taxon>Heteroconchia</taxon>
        <taxon>Euheterodonta</taxon>
        <taxon>Imparidentia</taxon>
        <taxon>Neoheterodontei</taxon>
        <taxon>Myida</taxon>
        <taxon>Dreissenoidea</taxon>
        <taxon>Dreissenidae</taxon>
        <taxon>Dreissena</taxon>
    </lineage>
</organism>
<name>A0A9D4D923_DREPO</name>
<evidence type="ECO:0000313" key="1">
    <source>
        <dbReference type="EMBL" id="KAH3740299.1"/>
    </source>
</evidence>
<reference evidence="1" key="2">
    <citation type="submission" date="2020-11" db="EMBL/GenBank/DDBJ databases">
        <authorList>
            <person name="McCartney M.A."/>
            <person name="Auch B."/>
            <person name="Kono T."/>
            <person name="Mallez S."/>
            <person name="Becker A."/>
            <person name="Gohl D.M."/>
            <person name="Silverstein K.A.T."/>
            <person name="Koren S."/>
            <person name="Bechman K.B."/>
            <person name="Herman A."/>
            <person name="Abrahante J.E."/>
            <person name="Garbe J."/>
        </authorList>
    </citation>
    <scope>NUCLEOTIDE SEQUENCE</scope>
    <source>
        <strain evidence="1">Duluth1</strain>
        <tissue evidence="1">Whole animal</tissue>
    </source>
</reference>